<dbReference type="RefSeq" id="WP_138986066.1">
    <property type="nucleotide sequence ID" value="NZ_CP043869.1"/>
</dbReference>
<evidence type="ECO:0000313" key="3">
    <source>
        <dbReference type="EMBL" id="QEQ95363.1"/>
    </source>
</evidence>
<evidence type="ECO:0000313" key="4">
    <source>
        <dbReference type="Proteomes" id="UP000324760"/>
    </source>
</evidence>
<organism evidence="3 4">
    <name type="scientific">Neptunomonas concharum</name>
    <dbReference type="NCBI Taxonomy" id="1031538"/>
    <lineage>
        <taxon>Bacteria</taxon>
        <taxon>Pseudomonadati</taxon>
        <taxon>Pseudomonadota</taxon>
        <taxon>Gammaproteobacteria</taxon>
        <taxon>Oceanospirillales</taxon>
        <taxon>Oceanospirillaceae</taxon>
        <taxon>Neptunomonas</taxon>
    </lineage>
</organism>
<name>A0A5P1R701_9GAMM</name>
<dbReference type="EMBL" id="CP043869">
    <property type="protein sequence ID" value="QEQ95363.1"/>
    <property type="molecule type" value="Genomic_DNA"/>
</dbReference>
<dbReference type="GO" id="GO:0005886">
    <property type="term" value="C:plasma membrane"/>
    <property type="evidence" value="ECO:0007669"/>
    <property type="project" value="TreeGrafter"/>
</dbReference>
<feature type="compositionally biased region" description="Polar residues" evidence="1">
    <location>
        <begin position="384"/>
        <end position="402"/>
    </location>
</feature>
<feature type="region of interest" description="Disordered" evidence="1">
    <location>
        <begin position="382"/>
        <end position="402"/>
    </location>
</feature>
<keyword evidence="4" id="KW-1185">Reference proteome</keyword>
<feature type="domain" description="AsmA" evidence="2">
    <location>
        <begin position="1"/>
        <end position="594"/>
    </location>
</feature>
<dbReference type="InterPro" id="IPR007844">
    <property type="entry name" value="AsmA"/>
</dbReference>
<gene>
    <name evidence="3" type="ORF">F0U83_00845</name>
</gene>
<dbReference type="PANTHER" id="PTHR30441">
    <property type="entry name" value="DUF748 DOMAIN-CONTAINING PROTEIN"/>
    <property type="match status" value="1"/>
</dbReference>
<reference evidence="3 4" key="1">
    <citation type="journal article" date="2019" name="Biochem. Eng. J.">
        <title>Metabolic engineering of the marine bacteria Neptunomonas concharum for the production of acetoin and meso-2,3-butanediol from acetate.</title>
        <authorList>
            <person name="Li W."/>
            <person name="Pu N."/>
            <person name="Liu C.-X."/>
            <person name="Yuan Q.-P."/>
            <person name="Li Z.-J."/>
        </authorList>
    </citation>
    <scope>NUCLEOTIDE SEQUENCE [LARGE SCALE GENOMIC DNA]</scope>
    <source>
        <strain evidence="3 4">JCM17730</strain>
    </source>
</reference>
<dbReference type="Pfam" id="PF05170">
    <property type="entry name" value="AsmA"/>
    <property type="match status" value="1"/>
</dbReference>
<dbReference type="InterPro" id="IPR052894">
    <property type="entry name" value="AsmA-related"/>
</dbReference>
<dbReference type="OrthoDB" id="9766390at2"/>
<dbReference type="Proteomes" id="UP000324760">
    <property type="component" value="Chromosome"/>
</dbReference>
<proteinExistence type="predicted"/>
<sequence length="710" mass="75825">MGKLIKIVLGLVAICAVLVAAGGAILGAFFNPNDFKAEIEQAALEKSGIELKIGGEISWSVFPWLGLSVAEIDANFPQRAPLAHLGRAEVSVKLAPLFSGQVQMSNIVINGLKLNLVKDKEGNTNWISPPSSANLPDTQANQEASGSELTLDIESIQLSNALITYQDDQSGQTSQLSNVNLTTDRIQNNQPFNLTLGLLLKQTQGSKTTLQAAAQLTSQAVMDLSRQQYTINNLAGDLELQNGANLQLAAQSDTIQLDLLKRSLIVDAWAATFADLKLSGKLDIKDLDTLTMAGSISAEPFALNSLLTSLGQAPIETTDPNVLKHISLNSSFSGNSNAINTDLLDIKLDDTALQGNAGMNFKTGRINVKLAGDRINVDRYLPPASQTVSTEKTDTKQGSNQGYSKEEIIPLEPLQQLNLAAALTIKDVTANKMKLSNVDVSVNANKGLVEIPRLNVNLYGGSVKNKVVLDARKAPLKISSEKSVNGIQIGDMLVALTGESQPAITGTLSSSSSITTQGQSIHSLINQANGSANLSVSNGVVNGINMAQEICQTINTLSALGTTAPAQTVDTSTPFAKMGGNFSIKNGVISNQDLKAQLDAMLVKGQGAVDLPNALVDYQLALVIQENLFKKTCPVNNRLEGVEWPVRCKGSFDQEPTELCKPDTRIIRDILKKAVTDKVKEELGNKVKDQLKDKLKDDEAVKGLLKGLFK</sequence>
<evidence type="ECO:0000256" key="1">
    <source>
        <dbReference type="SAM" id="MobiDB-lite"/>
    </source>
</evidence>
<dbReference type="GO" id="GO:0090313">
    <property type="term" value="P:regulation of protein targeting to membrane"/>
    <property type="evidence" value="ECO:0007669"/>
    <property type="project" value="TreeGrafter"/>
</dbReference>
<dbReference type="PANTHER" id="PTHR30441:SF4">
    <property type="entry name" value="PROTEIN ASMA"/>
    <property type="match status" value="1"/>
</dbReference>
<accession>A0A5P1R701</accession>
<evidence type="ECO:0000259" key="2">
    <source>
        <dbReference type="Pfam" id="PF05170"/>
    </source>
</evidence>
<dbReference type="AlphaFoldDB" id="A0A5P1R701"/>
<protein>
    <submittedName>
        <fullName evidence="3">AsmA family protein</fullName>
    </submittedName>
</protein>
<dbReference type="KEGG" id="ncu:F0U83_00845"/>